<dbReference type="Proteomes" id="UP001597483">
    <property type="component" value="Unassembled WGS sequence"/>
</dbReference>
<proteinExistence type="predicted"/>
<reference evidence="2" key="1">
    <citation type="journal article" date="2019" name="Int. J. Syst. Evol. Microbiol.">
        <title>The Global Catalogue of Microorganisms (GCM) 10K type strain sequencing project: providing services to taxonomists for standard genome sequencing and annotation.</title>
        <authorList>
            <consortium name="The Broad Institute Genomics Platform"/>
            <consortium name="The Broad Institute Genome Sequencing Center for Infectious Disease"/>
            <person name="Wu L."/>
            <person name="Ma J."/>
        </authorList>
    </citation>
    <scope>NUCLEOTIDE SEQUENCE [LARGE SCALE GENOMIC DNA]</scope>
    <source>
        <strain evidence="2">CGMCC 4.7641</strain>
    </source>
</reference>
<keyword evidence="2" id="KW-1185">Reference proteome</keyword>
<name>A0ABW5H8B4_9PSEU</name>
<gene>
    <name evidence="1" type="ORF">ACFSVL_16595</name>
</gene>
<evidence type="ECO:0000313" key="1">
    <source>
        <dbReference type="EMBL" id="MFD2469009.1"/>
    </source>
</evidence>
<accession>A0ABW5H8B4</accession>
<protein>
    <submittedName>
        <fullName evidence="1">Uncharacterized protein</fullName>
    </submittedName>
</protein>
<organism evidence="1 2">
    <name type="scientific">Amycolatopsis silviterrae</name>
    <dbReference type="NCBI Taxonomy" id="1656914"/>
    <lineage>
        <taxon>Bacteria</taxon>
        <taxon>Bacillati</taxon>
        <taxon>Actinomycetota</taxon>
        <taxon>Actinomycetes</taxon>
        <taxon>Pseudonocardiales</taxon>
        <taxon>Pseudonocardiaceae</taxon>
        <taxon>Amycolatopsis</taxon>
    </lineage>
</organism>
<dbReference type="RefSeq" id="WP_378305059.1">
    <property type="nucleotide sequence ID" value="NZ_JBHUKS010000011.1"/>
</dbReference>
<evidence type="ECO:0000313" key="2">
    <source>
        <dbReference type="Proteomes" id="UP001597483"/>
    </source>
</evidence>
<sequence length="56" mass="6130">MKGIARIYDDVSDVMRKLRQLARLRAEAGDAREEVPIMEQSPSAIRQKGAFAAVGG</sequence>
<comment type="caution">
    <text evidence="1">The sequence shown here is derived from an EMBL/GenBank/DDBJ whole genome shotgun (WGS) entry which is preliminary data.</text>
</comment>
<dbReference type="EMBL" id="JBHUKS010000011">
    <property type="protein sequence ID" value="MFD2469009.1"/>
    <property type="molecule type" value="Genomic_DNA"/>
</dbReference>